<keyword evidence="6" id="KW-0156">Chromatin regulator</keyword>
<dbReference type="Gene3D" id="1.10.10.10">
    <property type="entry name" value="Winged helix-like DNA-binding domain superfamily/Winged helix DNA-binding domain"/>
    <property type="match status" value="1"/>
</dbReference>
<keyword evidence="14" id="KW-1185">Reference proteome</keyword>
<feature type="binding site" evidence="9">
    <location>
        <position position="264"/>
    </location>
    <ligand>
        <name>Zn(2+)</name>
        <dbReference type="ChEBI" id="CHEBI:29105"/>
        <label>2</label>
    </ligand>
</feature>
<dbReference type="InterPro" id="IPR001965">
    <property type="entry name" value="Znf_PHD"/>
</dbReference>
<evidence type="ECO:0000256" key="8">
    <source>
        <dbReference type="PIRSR" id="PIRSR628651-50"/>
    </source>
</evidence>
<proteinExistence type="inferred from homology"/>
<feature type="site" description="Histone H3K4me3 binding" evidence="8">
    <location>
        <position position="244"/>
    </location>
</feature>
<accession>G4ZXV6</accession>
<feature type="region of interest" description="Disordered" evidence="11">
    <location>
        <begin position="185"/>
        <end position="208"/>
    </location>
</feature>
<feature type="site" description="Histone H3K4me3 binding" evidence="8">
    <location>
        <position position="234"/>
    </location>
</feature>
<evidence type="ECO:0000313" key="14">
    <source>
        <dbReference type="Proteomes" id="UP000002640"/>
    </source>
</evidence>
<dbReference type="InterPro" id="IPR038291">
    <property type="entry name" value="SAP30_C_sf"/>
</dbReference>
<evidence type="ECO:0000256" key="5">
    <source>
        <dbReference type="ARBA" id="ARBA00022833"/>
    </source>
</evidence>
<feature type="domain" description="PHD-type" evidence="12">
    <location>
        <begin position="217"/>
        <end position="270"/>
    </location>
</feature>
<sequence>MADPQQGAPAPAASASSSSSSASSPCVLPGEHSQYPINMAVDFTRLRPNALRKYLAFHGIPEVPGSSREQLAVTVARHFNQECKKTEEGSSIKSFVTYLTGSNDTVEAAELLRAQPAQRLKRKKYDFDDGDKENQSRQVTISNGGRMEAVLAEEDIDNLFDFGQDGNAGLGGEFRPFVVKKRRPANPVKKSRGTNGRGRVDSGDAEMMQKKKKRKGRLYCTCKGASFGNMIACDNKKCLDRSNWYHMGCVGLDPLEEPPETWYCPACQENDSADIPENQYRKPVASVTYGDMIAHALTVLPGGKGSFKEICEFVEAEYESQLNWKLESDQRKSPVWKSSVRKILFSNVRFRKHPEVKGMFCLAA</sequence>
<dbReference type="InParanoid" id="G4ZXV6"/>
<dbReference type="Pfam" id="PF13867">
    <property type="entry name" value="SAP30_Sin3_bdg"/>
    <property type="match status" value="1"/>
</dbReference>
<gene>
    <name evidence="13" type="ORF">PHYSODRAFT_303765</name>
</gene>
<feature type="binding site" evidence="9">
    <location>
        <position position="246"/>
    </location>
    <ligand>
        <name>Zn(2+)</name>
        <dbReference type="ChEBI" id="CHEBI:29105"/>
        <label>1</label>
    </ligand>
</feature>
<dbReference type="Gene3D" id="3.30.40.10">
    <property type="entry name" value="Zinc/RING finger domain, C3HC4 (zinc finger)"/>
    <property type="match status" value="1"/>
</dbReference>
<dbReference type="GO" id="GO:0006325">
    <property type="term" value="P:chromatin organization"/>
    <property type="evidence" value="ECO:0007669"/>
    <property type="project" value="UniProtKB-KW"/>
</dbReference>
<dbReference type="InterPro" id="IPR013083">
    <property type="entry name" value="Znf_RING/FYVE/PHD"/>
</dbReference>
<feature type="binding site" evidence="9">
    <location>
        <position position="267"/>
    </location>
    <ligand>
        <name>Zn(2+)</name>
        <dbReference type="ChEBI" id="CHEBI:29105"/>
        <label>2</label>
    </ligand>
</feature>
<dbReference type="InterPro" id="IPR011011">
    <property type="entry name" value="Znf_FYVE_PHD"/>
</dbReference>
<name>G4ZXV6_PHYSP</name>
<organism evidence="13 14">
    <name type="scientific">Phytophthora sojae (strain P6497)</name>
    <name type="common">Soybean stem and root rot agent</name>
    <name type="synonym">Phytophthora megasperma f. sp. glycines</name>
    <dbReference type="NCBI Taxonomy" id="1094619"/>
    <lineage>
        <taxon>Eukaryota</taxon>
        <taxon>Sar</taxon>
        <taxon>Stramenopiles</taxon>
        <taxon>Oomycota</taxon>
        <taxon>Peronosporomycetes</taxon>
        <taxon>Peronosporales</taxon>
        <taxon>Peronosporaceae</taxon>
        <taxon>Phytophthora</taxon>
    </lineage>
</organism>
<evidence type="ECO:0000256" key="1">
    <source>
        <dbReference type="ARBA" id="ARBA00004123"/>
    </source>
</evidence>
<evidence type="ECO:0000259" key="12">
    <source>
        <dbReference type="PROSITE" id="PS50016"/>
    </source>
</evidence>
<dbReference type="PANTHER" id="PTHR10333">
    <property type="entry name" value="INHIBITOR OF GROWTH PROTEIN"/>
    <property type="match status" value="1"/>
</dbReference>
<feature type="binding site" evidence="9">
    <location>
        <position position="233"/>
    </location>
    <ligand>
        <name>Zn(2+)</name>
        <dbReference type="ChEBI" id="CHEBI:29105"/>
        <label>2</label>
    </ligand>
</feature>
<feature type="site" description="Histone H3K4me3 binding" evidence="8">
    <location>
        <position position="230"/>
    </location>
</feature>
<feature type="region of interest" description="Disordered" evidence="11">
    <location>
        <begin position="1"/>
        <end position="27"/>
    </location>
</feature>
<protein>
    <recommendedName>
        <fullName evidence="12">PHD-type domain-containing protein</fullName>
    </recommendedName>
</protein>
<dbReference type="InterPro" id="IPR036388">
    <property type="entry name" value="WH-like_DNA-bd_sf"/>
</dbReference>
<feature type="binding site" evidence="9">
    <location>
        <position position="238"/>
    </location>
    <ligand>
        <name>Zn(2+)</name>
        <dbReference type="ChEBI" id="CHEBI:29105"/>
        <label>2</label>
    </ligand>
</feature>
<dbReference type="GO" id="GO:0005634">
    <property type="term" value="C:nucleus"/>
    <property type="evidence" value="ECO:0007669"/>
    <property type="project" value="UniProtKB-SubCell"/>
</dbReference>
<dbReference type="PANTHER" id="PTHR10333:SF42">
    <property type="entry name" value="INHIBITOR OF GROWTH PROTEIN 5"/>
    <property type="match status" value="1"/>
</dbReference>
<dbReference type="OMA" id="LYCICKG"/>
<dbReference type="SUPFAM" id="SSF57903">
    <property type="entry name" value="FYVE/PHD zinc finger"/>
    <property type="match status" value="1"/>
</dbReference>
<dbReference type="EMBL" id="JH159157">
    <property type="protein sequence ID" value="EGZ11914.1"/>
    <property type="molecule type" value="Genomic_DNA"/>
</dbReference>
<dbReference type="Gene3D" id="6.10.160.20">
    <property type="match status" value="1"/>
</dbReference>
<evidence type="ECO:0000256" key="9">
    <source>
        <dbReference type="PIRSR" id="PIRSR628651-51"/>
    </source>
</evidence>
<dbReference type="SMART" id="SM00249">
    <property type="entry name" value="PHD"/>
    <property type="match status" value="1"/>
</dbReference>
<dbReference type="GO" id="GO:0008270">
    <property type="term" value="F:zinc ion binding"/>
    <property type="evidence" value="ECO:0007669"/>
    <property type="project" value="UniProtKB-KW"/>
</dbReference>
<comment type="subcellular location">
    <subcellularLocation>
        <location evidence="1">Nucleus</location>
    </subcellularLocation>
</comment>
<feature type="binding site" evidence="9">
    <location>
        <position position="220"/>
    </location>
    <ligand>
        <name>Zn(2+)</name>
        <dbReference type="ChEBI" id="CHEBI:29105"/>
        <label>1</label>
    </ligand>
</feature>
<evidence type="ECO:0000256" key="4">
    <source>
        <dbReference type="ARBA" id="ARBA00022771"/>
    </source>
</evidence>
<evidence type="ECO:0000256" key="6">
    <source>
        <dbReference type="ARBA" id="ARBA00022853"/>
    </source>
</evidence>
<feature type="binding site" evidence="9">
    <location>
        <position position="249"/>
    </location>
    <ligand>
        <name>Zn(2+)</name>
        <dbReference type="ChEBI" id="CHEBI:29105"/>
        <label>1</label>
    </ligand>
</feature>
<feature type="binding site" evidence="9">
    <location>
        <position position="222"/>
    </location>
    <ligand>
        <name>Zn(2+)</name>
        <dbReference type="ChEBI" id="CHEBI:29105"/>
        <label>1</label>
    </ligand>
</feature>
<dbReference type="GeneID" id="20642322"/>
<keyword evidence="5 9" id="KW-0862">Zinc</keyword>
<keyword evidence="4 10" id="KW-0863">Zinc-finger</keyword>
<dbReference type="InterPro" id="IPR025718">
    <property type="entry name" value="SAP30_Sin3-bd"/>
</dbReference>
<keyword evidence="7" id="KW-0539">Nucleus</keyword>
<dbReference type="STRING" id="1094619.G4ZXV6"/>
<dbReference type="Proteomes" id="UP000002640">
    <property type="component" value="Unassembled WGS sequence"/>
</dbReference>
<feature type="compositionally biased region" description="Low complexity" evidence="11">
    <location>
        <begin position="8"/>
        <end position="25"/>
    </location>
</feature>
<evidence type="ECO:0000313" key="13">
    <source>
        <dbReference type="EMBL" id="EGZ11914.1"/>
    </source>
</evidence>
<dbReference type="AlphaFoldDB" id="G4ZXV6"/>
<comment type="similarity">
    <text evidence="2">Belongs to the ING family.</text>
</comment>
<dbReference type="InterPro" id="IPR028651">
    <property type="entry name" value="ING_fam"/>
</dbReference>
<dbReference type="InterPro" id="IPR019787">
    <property type="entry name" value="Znf_PHD-finger"/>
</dbReference>
<evidence type="ECO:0000256" key="2">
    <source>
        <dbReference type="ARBA" id="ARBA00010210"/>
    </source>
</evidence>
<reference evidence="13 14" key="1">
    <citation type="journal article" date="2006" name="Science">
        <title>Phytophthora genome sequences uncover evolutionary origins and mechanisms of pathogenesis.</title>
        <authorList>
            <person name="Tyler B.M."/>
            <person name="Tripathy S."/>
            <person name="Zhang X."/>
            <person name="Dehal P."/>
            <person name="Jiang R.H."/>
            <person name="Aerts A."/>
            <person name="Arredondo F.D."/>
            <person name="Baxter L."/>
            <person name="Bensasson D."/>
            <person name="Beynon J.L."/>
            <person name="Chapman J."/>
            <person name="Damasceno C.M."/>
            <person name="Dorrance A.E."/>
            <person name="Dou D."/>
            <person name="Dickerman A.W."/>
            <person name="Dubchak I.L."/>
            <person name="Garbelotto M."/>
            <person name="Gijzen M."/>
            <person name="Gordon S.G."/>
            <person name="Govers F."/>
            <person name="Grunwald N.J."/>
            <person name="Huang W."/>
            <person name="Ivors K.L."/>
            <person name="Jones R.W."/>
            <person name="Kamoun S."/>
            <person name="Krampis K."/>
            <person name="Lamour K.H."/>
            <person name="Lee M.K."/>
            <person name="McDonald W.H."/>
            <person name="Medina M."/>
            <person name="Meijer H.J."/>
            <person name="Nordberg E.K."/>
            <person name="Maclean D.J."/>
            <person name="Ospina-Giraldo M.D."/>
            <person name="Morris P.F."/>
            <person name="Phuntumart V."/>
            <person name="Putnam N.H."/>
            <person name="Rash S."/>
            <person name="Rose J.K."/>
            <person name="Sakihama Y."/>
            <person name="Salamov A.A."/>
            <person name="Savidor A."/>
            <person name="Scheuring C.F."/>
            <person name="Smith B.M."/>
            <person name="Sobral B.W."/>
            <person name="Terry A."/>
            <person name="Torto-Alalibo T.A."/>
            <person name="Win J."/>
            <person name="Xu Z."/>
            <person name="Zhang H."/>
            <person name="Grigoriev I.V."/>
            <person name="Rokhsar D.S."/>
            <person name="Boore J.L."/>
        </authorList>
    </citation>
    <scope>NUCLEOTIDE SEQUENCE [LARGE SCALE GENOMIC DNA]</scope>
    <source>
        <strain evidence="13 14">P6497</strain>
    </source>
</reference>
<dbReference type="RefSeq" id="XP_009532247.1">
    <property type="nucleotide sequence ID" value="XM_009533952.1"/>
</dbReference>
<evidence type="ECO:0000256" key="11">
    <source>
        <dbReference type="SAM" id="MobiDB-lite"/>
    </source>
</evidence>
<dbReference type="PROSITE" id="PS50016">
    <property type="entry name" value="ZF_PHD_2"/>
    <property type="match status" value="1"/>
</dbReference>
<dbReference type="KEGG" id="psoj:PHYSODRAFT_303765"/>
<feature type="site" description="Histone H3K4me3 binding" evidence="8">
    <location>
        <position position="219"/>
    </location>
</feature>
<evidence type="ECO:0000256" key="3">
    <source>
        <dbReference type="ARBA" id="ARBA00022723"/>
    </source>
</evidence>
<evidence type="ECO:0000256" key="10">
    <source>
        <dbReference type="PROSITE-ProRule" id="PRU00146"/>
    </source>
</evidence>
<evidence type="ECO:0000256" key="7">
    <source>
        <dbReference type="ARBA" id="ARBA00023242"/>
    </source>
</evidence>
<keyword evidence="3 9" id="KW-0479">Metal-binding</keyword>